<evidence type="ECO:0000256" key="1">
    <source>
        <dbReference type="SAM" id="MobiDB-lite"/>
    </source>
</evidence>
<dbReference type="GO" id="GO:0034398">
    <property type="term" value="P:telomere tethering at nuclear periphery"/>
    <property type="evidence" value="ECO:0007669"/>
    <property type="project" value="TreeGrafter"/>
</dbReference>
<feature type="region of interest" description="Disordered" evidence="1">
    <location>
        <begin position="383"/>
        <end position="416"/>
    </location>
</feature>
<feature type="compositionally biased region" description="Basic and acidic residues" evidence="1">
    <location>
        <begin position="601"/>
        <end position="610"/>
    </location>
</feature>
<dbReference type="GO" id="GO:0044615">
    <property type="term" value="C:nuclear pore nuclear basket"/>
    <property type="evidence" value="ECO:0007669"/>
    <property type="project" value="InterPro"/>
</dbReference>
<evidence type="ECO:0000313" key="3">
    <source>
        <dbReference type="Proteomes" id="UP000094385"/>
    </source>
</evidence>
<proteinExistence type="predicted"/>
<feature type="compositionally biased region" description="Polar residues" evidence="1">
    <location>
        <begin position="83"/>
        <end position="101"/>
    </location>
</feature>
<feature type="region of interest" description="Disordered" evidence="1">
    <location>
        <begin position="234"/>
        <end position="337"/>
    </location>
</feature>
<sequence>MMDRKAPRHSRLSHSATPYTRPPRQSSLSNDDTPQTPMRGHEESHAQTPGSIFSKVISMFTPSRWNSPRHQHQQHSDGELHTSDTQSAVPEKSTGGQSNKGGSDEQGAEADLSANTPTRYLPFLFSPAKSQPPTTPAWSLEPLDFTPTQVQIAPSEEQTASPNHMLAKFFREKGDAPLSSIEVQGVMALMQQAQQKQLEERRQSTPSLPSFSTQTSPSKTVTEQLYPSVPSFVTPARHRSATPSLRAPRYNPILTPQPRRAVTPTVTKPKTVVQYPTISTPFKSRTTTPHPSSGKRLKTDSDVPAAERPERKQLRPTSPAPQHDMSTTPSTTPKRISQTARSLLSLIEPVGTPSEIAKARVEDRERLTDPAIKSFVNPYAASTPLASTTTRRKQARKESLVGVGSARKKRRALDEIERTIPTEEKVGAFASGIASATPVKPSTHAIAAQSAPKVSTPSARPEGDSRIAVSSGSSSASKQMPSAISLIEKFKPSKSSHLRESIIMNAPESPESDTNSVEKKSVPPEPSLAPRAGATSKILFPFGSSDDSTAAKEQEKGDTFAFSRAVSQSAAKPDEKNIPFDFDGTSAAPRIATPVPATDVSTKRSESEKKALSTNDYMAYLPRFYFSGPASIEVSSGNDDVKQKACDAPEKAFLDYKFRFTFPDVSASS</sequence>
<dbReference type="GO" id="GO:0008298">
    <property type="term" value="P:intracellular mRNA localization"/>
    <property type="evidence" value="ECO:0007669"/>
    <property type="project" value="TreeGrafter"/>
</dbReference>
<evidence type="ECO:0000313" key="2">
    <source>
        <dbReference type="EMBL" id="ODQ75640.1"/>
    </source>
</evidence>
<dbReference type="GO" id="GO:0017056">
    <property type="term" value="F:structural constituent of nuclear pore"/>
    <property type="evidence" value="ECO:0007669"/>
    <property type="project" value="InterPro"/>
</dbReference>
<gene>
    <name evidence="2" type="ORF">LIPSTDRAFT_1077</name>
</gene>
<feature type="region of interest" description="Disordered" evidence="1">
    <location>
        <begin position="1"/>
        <end position="111"/>
    </location>
</feature>
<feature type="compositionally biased region" description="Low complexity" evidence="1">
    <location>
        <begin position="466"/>
        <end position="481"/>
    </location>
</feature>
<dbReference type="GO" id="GO:0016973">
    <property type="term" value="P:poly(A)+ mRNA export from nucleus"/>
    <property type="evidence" value="ECO:0007669"/>
    <property type="project" value="TreeGrafter"/>
</dbReference>
<feature type="region of interest" description="Disordered" evidence="1">
    <location>
        <begin position="565"/>
        <end position="610"/>
    </location>
</feature>
<dbReference type="GO" id="GO:0006607">
    <property type="term" value="P:NLS-bearing protein import into nucleus"/>
    <property type="evidence" value="ECO:0007669"/>
    <property type="project" value="TreeGrafter"/>
</dbReference>
<dbReference type="OrthoDB" id="4092074at2759"/>
<feature type="compositionally biased region" description="Polar residues" evidence="1">
    <location>
        <begin position="324"/>
        <end position="337"/>
    </location>
</feature>
<dbReference type="PANTHER" id="PTHR28284">
    <property type="entry name" value="NUCLEOPORIN NUP60"/>
    <property type="match status" value="1"/>
</dbReference>
<dbReference type="PANTHER" id="PTHR28284:SF1">
    <property type="entry name" value="NUCLEOPORIN NUP60"/>
    <property type="match status" value="1"/>
</dbReference>
<reference evidence="2 3" key="1">
    <citation type="journal article" date="2016" name="Proc. Natl. Acad. Sci. U.S.A.">
        <title>Comparative genomics of biotechnologically important yeasts.</title>
        <authorList>
            <person name="Riley R."/>
            <person name="Haridas S."/>
            <person name="Wolfe K.H."/>
            <person name="Lopes M.R."/>
            <person name="Hittinger C.T."/>
            <person name="Goeker M."/>
            <person name="Salamov A.A."/>
            <person name="Wisecaver J.H."/>
            <person name="Long T.M."/>
            <person name="Calvey C.H."/>
            <person name="Aerts A.L."/>
            <person name="Barry K.W."/>
            <person name="Choi C."/>
            <person name="Clum A."/>
            <person name="Coughlan A.Y."/>
            <person name="Deshpande S."/>
            <person name="Douglass A.P."/>
            <person name="Hanson S.J."/>
            <person name="Klenk H.-P."/>
            <person name="LaButti K.M."/>
            <person name="Lapidus A."/>
            <person name="Lindquist E.A."/>
            <person name="Lipzen A.M."/>
            <person name="Meier-Kolthoff J.P."/>
            <person name="Ohm R.A."/>
            <person name="Otillar R.P."/>
            <person name="Pangilinan J.L."/>
            <person name="Peng Y."/>
            <person name="Rokas A."/>
            <person name="Rosa C.A."/>
            <person name="Scheuner C."/>
            <person name="Sibirny A.A."/>
            <person name="Slot J.C."/>
            <person name="Stielow J.B."/>
            <person name="Sun H."/>
            <person name="Kurtzman C.P."/>
            <person name="Blackwell M."/>
            <person name="Grigoriev I.V."/>
            <person name="Jeffries T.W."/>
        </authorList>
    </citation>
    <scope>NUCLEOTIDE SEQUENCE [LARGE SCALE GENOMIC DNA]</scope>
    <source>
        <strain evidence="2 3">NRRL Y-11557</strain>
    </source>
</reference>
<feature type="compositionally biased region" description="Basic and acidic residues" evidence="1">
    <location>
        <begin position="297"/>
        <end position="313"/>
    </location>
</feature>
<name>A0A1E3QDE3_LIPST</name>
<feature type="compositionally biased region" description="Polar residues" evidence="1">
    <location>
        <begin position="274"/>
        <end position="291"/>
    </location>
</feature>
<accession>A0A1E3QDE3</accession>
<dbReference type="InterPro" id="IPR034432">
    <property type="entry name" value="Nup60"/>
</dbReference>
<feature type="compositionally biased region" description="Basic residues" evidence="1">
    <location>
        <begin position="1"/>
        <end position="12"/>
    </location>
</feature>
<feature type="region of interest" description="Disordered" evidence="1">
    <location>
        <begin position="441"/>
        <end position="481"/>
    </location>
</feature>
<dbReference type="Proteomes" id="UP000094385">
    <property type="component" value="Unassembled WGS sequence"/>
</dbReference>
<keyword evidence="3" id="KW-1185">Reference proteome</keyword>
<dbReference type="GO" id="GO:0031990">
    <property type="term" value="P:mRNA export from nucleus in response to heat stress"/>
    <property type="evidence" value="ECO:0007669"/>
    <property type="project" value="TreeGrafter"/>
</dbReference>
<feature type="compositionally biased region" description="Polar residues" evidence="1">
    <location>
        <begin position="204"/>
        <end position="221"/>
    </location>
</feature>
<feature type="compositionally biased region" description="Low complexity" evidence="1">
    <location>
        <begin position="262"/>
        <end position="273"/>
    </location>
</feature>
<dbReference type="AlphaFoldDB" id="A0A1E3QDE3"/>
<protein>
    <submittedName>
        <fullName evidence="2">Uncharacterized protein</fullName>
    </submittedName>
</protein>
<organism evidence="2 3">
    <name type="scientific">Lipomyces starkeyi NRRL Y-11557</name>
    <dbReference type="NCBI Taxonomy" id="675824"/>
    <lineage>
        <taxon>Eukaryota</taxon>
        <taxon>Fungi</taxon>
        <taxon>Dikarya</taxon>
        <taxon>Ascomycota</taxon>
        <taxon>Saccharomycotina</taxon>
        <taxon>Lipomycetes</taxon>
        <taxon>Lipomycetales</taxon>
        <taxon>Lipomycetaceae</taxon>
        <taxon>Lipomyces</taxon>
    </lineage>
</organism>
<feature type="compositionally biased region" description="Polar residues" evidence="1">
    <location>
        <begin position="13"/>
        <end position="36"/>
    </location>
</feature>
<dbReference type="EMBL" id="KV454290">
    <property type="protein sequence ID" value="ODQ75640.1"/>
    <property type="molecule type" value="Genomic_DNA"/>
</dbReference>
<feature type="region of interest" description="Disordered" evidence="1">
    <location>
        <begin position="504"/>
        <end position="534"/>
    </location>
</feature>
<feature type="region of interest" description="Disordered" evidence="1">
    <location>
        <begin position="194"/>
        <end position="221"/>
    </location>
</feature>